<dbReference type="PANTHER" id="PTHR12867:SF7">
    <property type="entry name" value="BIFUNCTIONAL UDP-N-ACETYLGLUCOSAMINE TRANSFERASE AND DEUBIQUITINASE ALG13-RELATED"/>
    <property type="match status" value="1"/>
</dbReference>
<comment type="similarity">
    <text evidence="2">Belongs to the glycosyltransferase 28 family.</text>
</comment>
<dbReference type="OMA" id="RFKDSIW"/>
<reference evidence="9 10" key="1">
    <citation type="journal article" date="2015" name="Annu Rev Anim Biosci">
        <title>The Genome 10K Project: a way forward.</title>
        <authorList>
            <person name="Koepfli K.P."/>
            <person name="Paten B."/>
            <person name="O'Brien S.J."/>
            <person name="Koepfli K.P."/>
            <person name="Paten B."/>
            <person name="Antunes A."/>
            <person name="Belov K."/>
            <person name="Bustamante C."/>
            <person name="Castoe T.A."/>
            <person name="Clawson H."/>
            <person name="Crawford A.J."/>
            <person name="Diekhans M."/>
            <person name="Distel D."/>
            <person name="Durbin R."/>
            <person name="Earl D."/>
            <person name="Fujita M.K."/>
            <person name="Gamble T."/>
            <person name="Georges A."/>
            <person name="Gemmell N."/>
            <person name="Gilbert M.T."/>
            <person name="Graves J.M."/>
            <person name="Green R.E."/>
            <person name="Hickey G."/>
            <person name="Jarvis E.D."/>
            <person name="Johnson W."/>
            <person name="Komissarov A."/>
            <person name="Korf I."/>
            <person name="Kuhn R."/>
            <person name="Larkin D.M."/>
            <person name="Lewin H."/>
            <person name="Lopez J.V."/>
            <person name="Ma J."/>
            <person name="Marques-Bonet T."/>
            <person name="Miller W."/>
            <person name="Murphy R."/>
            <person name="Pevzner P."/>
            <person name="Shapiro B."/>
            <person name="Steiner C."/>
            <person name="Tamazian G."/>
            <person name="Venkatesh B."/>
            <person name="Wang J."/>
            <person name="Wayne R."/>
            <person name="Wiley E."/>
            <person name="Yang H."/>
            <person name="Zhang G."/>
            <person name="Haussler D."/>
            <person name="Ryder O."/>
            <person name="O'Brien S.J."/>
        </authorList>
    </citation>
    <scope>NUCLEOTIDE SEQUENCE</scope>
</reference>
<evidence type="ECO:0000256" key="2">
    <source>
        <dbReference type="ARBA" id="ARBA00006962"/>
    </source>
</evidence>
<keyword evidence="5" id="KW-0328">Glycosyltransferase</keyword>
<evidence type="ECO:0000256" key="5">
    <source>
        <dbReference type="ARBA" id="ARBA00022676"/>
    </source>
</evidence>
<evidence type="ECO:0000256" key="7">
    <source>
        <dbReference type="ARBA" id="ARBA00022824"/>
    </source>
</evidence>
<reference evidence="10" key="3">
    <citation type="submission" date="2018-12" db="EMBL/GenBank/DDBJ databases">
        <title>G10K-VGP greater horseshoe bat female genome, primary haplotype.</title>
        <authorList>
            <person name="Teeling E."/>
            <person name="Myers G."/>
            <person name="Vernes S."/>
            <person name="Pippel M."/>
            <person name="Winkler S."/>
            <person name="Fedrigo O."/>
            <person name="Rhie A."/>
            <person name="Koren S."/>
            <person name="Phillippy A."/>
            <person name="Lewin H."/>
            <person name="Damas J."/>
            <person name="Howe K."/>
            <person name="Mountcastle J."/>
            <person name="Jarvis E.D."/>
        </authorList>
    </citation>
    <scope>NUCLEOTIDE SEQUENCE [LARGE SCALE GENOMIC DNA]</scope>
</reference>
<keyword evidence="7" id="KW-0256">Endoplasmic reticulum</keyword>
<dbReference type="AlphaFoldDB" id="A0A671G5Z1"/>
<dbReference type="Proteomes" id="UP000472240">
    <property type="component" value="Chromosome 1"/>
</dbReference>
<dbReference type="InterPro" id="IPR007235">
    <property type="entry name" value="Glyco_trans_28_C"/>
</dbReference>
<evidence type="ECO:0000313" key="9">
    <source>
        <dbReference type="Ensembl" id="ENSRFEP00010033413.1"/>
    </source>
</evidence>
<organism evidence="9 10">
    <name type="scientific">Rhinolophus ferrumequinum</name>
    <name type="common">Greater horseshoe bat</name>
    <dbReference type="NCBI Taxonomy" id="59479"/>
    <lineage>
        <taxon>Eukaryota</taxon>
        <taxon>Metazoa</taxon>
        <taxon>Chordata</taxon>
        <taxon>Craniata</taxon>
        <taxon>Vertebrata</taxon>
        <taxon>Euteleostomi</taxon>
        <taxon>Mammalia</taxon>
        <taxon>Eutheria</taxon>
        <taxon>Laurasiatheria</taxon>
        <taxon>Chiroptera</taxon>
        <taxon>Yinpterochiroptera</taxon>
        <taxon>Rhinolophoidea</taxon>
        <taxon>Rhinolophidae</taxon>
        <taxon>Rhinolophinae</taxon>
        <taxon>Rhinolophus</taxon>
    </lineage>
</organism>
<feature type="domain" description="Glycosyl transferase family 28 C-terminal" evidence="8">
    <location>
        <begin position="4"/>
        <end position="78"/>
    </location>
</feature>
<keyword evidence="6" id="KW-0808">Transferase</keyword>
<protein>
    <recommendedName>
        <fullName evidence="4">UDP-N-acetylglucosamine transferase subunit ALG13</fullName>
        <ecNumber evidence="3">2.4.1.141</ecNumber>
    </recommendedName>
</protein>
<dbReference type="EC" id="2.4.1.141" evidence="3"/>
<dbReference type="GO" id="GO:0005783">
    <property type="term" value="C:endoplasmic reticulum"/>
    <property type="evidence" value="ECO:0007669"/>
    <property type="project" value="UniProtKB-SubCell"/>
</dbReference>
<dbReference type="GO" id="GO:0004577">
    <property type="term" value="F:N-acetylglucosaminyldiphosphodolichol N-acetylglucosaminyltransferase activity"/>
    <property type="evidence" value="ECO:0007669"/>
    <property type="project" value="UniProtKB-EC"/>
</dbReference>
<evidence type="ECO:0000259" key="8">
    <source>
        <dbReference type="Pfam" id="PF04101"/>
    </source>
</evidence>
<evidence type="ECO:0000256" key="3">
    <source>
        <dbReference type="ARBA" id="ARBA00012614"/>
    </source>
</evidence>
<dbReference type="GeneTree" id="ENSGT00990000210526"/>
<dbReference type="Pfam" id="PF04101">
    <property type="entry name" value="Glyco_tran_28_C"/>
    <property type="match status" value="1"/>
</dbReference>
<evidence type="ECO:0000313" key="10">
    <source>
        <dbReference type="Proteomes" id="UP000472240"/>
    </source>
</evidence>
<proteinExistence type="inferred from homology"/>
<dbReference type="InterPro" id="IPR039042">
    <property type="entry name" value="Alg13-like"/>
</dbReference>
<reference evidence="9" key="4">
    <citation type="submission" date="2025-08" db="UniProtKB">
        <authorList>
            <consortium name="Ensembl"/>
        </authorList>
    </citation>
    <scope>IDENTIFICATION</scope>
</reference>
<evidence type="ECO:0000256" key="1">
    <source>
        <dbReference type="ARBA" id="ARBA00004240"/>
    </source>
</evidence>
<dbReference type="InParanoid" id="A0A671G5Z1"/>
<dbReference type="Ensembl" id="ENSRFET00010036174.1">
    <property type="protein sequence ID" value="ENSRFEP00010033413.1"/>
    <property type="gene ID" value="ENSRFEG00010021963.1"/>
</dbReference>
<reference evidence="9" key="5">
    <citation type="submission" date="2025-09" db="UniProtKB">
        <authorList>
            <consortium name="Ensembl"/>
        </authorList>
    </citation>
    <scope>IDENTIFICATION</scope>
</reference>
<sequence>MKCVFVTVGTTSFDDLIACVLAHDSLQSLGYNLFVLQIGRGKVVPESFSTESFTLDVYRYQDSLKEDLEKADFVSHAGKVLWNLTIWVLIDNK</sequence>
<evidence type="ECO:0000256" key="6">
    <source>
        <dbReference type="ARBA" id="ARBA00022679"/>
    </source>
</evidence>
<accession>A0A671G5Z1</accession>
<keyword evidence="10" id="KW-1185">Reference proteome</keyword>
<dbReference type="GO" id="GO:0006488">
    <property type="term" value="P:dolichol-linked oligosaccharide biosynthetic process"/>
    <property type="evidence" value="ECO:0007669"/>
    <property type="project" value="InterPro"/>
</dbReference>
<dbReference type="PANTHER" id="PTHR12867">
    <property type="entry name" value="GLYCOSYL TRANSFERASE-RELATED"/>
    <property type="match status" value="1"/>
</dbReference>
<dbReference type="Gene3D" id="3.40.50.2000">
    <property type="entry name" value="Glycogen Phosphorylase B"/>
    <property type="match status" value="1"/>
</dbReference>
<evidence type="ECO:0000256" key="4">
    <source>
        <dbReference type="ARBA" id="ARBA00017468"/>
    </source>
</evidence>
<reference evidence="9 10" key="2">
    <citation type="journal article" date="2018" name="Annu Rev Anim Biosci">
        <title>Bat Biology, Genomes, and the Bat1K Project: To Generate Chromosome-Level Genomes for All Living Bat Species.</title>
        <authorList>
            <person name="Teeling E.C."/>
            <person name="Vernes S.C."/>
            <person name="Davalos L.M."/>
            <person name="Ray D.A."/>
            <person name="Gilbert M.T.P."/>
            <person name="Myers E."/>
        </authorList>
    </citation>
    <scope>NUCLEOTIDE SEQUENCE</scope>
</reference>
<name>A0A671G5Z1_RHIFE</name>
<comment type="subcellular location">
    <subcellularLocation>
        <location evidence="1">Endoplasmic reticulum</location>
    </subcellularLocation>
</comment>